<name>A0A6C0KZD9_9ZZZZ</name>
<proteinExistence type="predicted"/>
<protein>
    <submittedName>
        <fullName evidence="1">Uncharacterized protein</fullName>
    </submittedName>
</protein>
<accession>A0A6C0KZD9</accession>
<organism evidence="1">
    <name type="scientific">viral metagenome</name>
    <dbReference type="NCBI Taxonomy" id="1070528"/>
    <lineage>
        <taxon>unclassified sequences</taxon>
        <taxon>metagenomes</taxon>
        <taxon>organismal metagenomes</taxon>
    </lineage>
</organism>
<reference evidence="1" key="1">
    <citation type="journal article" date="2020" name="Nature">
        <title>Giant virus diversity and host interactions through global metagenomics.</title>
        <authorList>
            <person name="Schulz F."/>
            <person name="Roux S."/>
            <person name="Paez-Espino D."/>
            <person name="Jungbluth S."/>
            <person name="Walsh D.A."/>
            <person name="Denef V.J."/>
            <person name="McMahon K.D."/>
            <person name="Konstantinidis K.T."/>
            <person name="Eloe-Fadrosh E.A."/>
            <person name="Kyrpides N.C."/>
            <person name="Woyke T."/>
        </authorList>
    </citation>
    <scope>NUCLEOTIDE SEQUENCE</scope>
    <source>
        <strain evidence="1">GVMAG-S-ERX555907-102</strain>
    </source>
</reference>
<dbReference type="AlphaFoldDB" id="A0A6C0KZD9"/>
<evidence type="ECO:0000313" key="1">
    <source>
        <dbReference type="EMBL" id="QHU22601.1"/>
    </source>
</evidence>
<dbReference type="EMBL" id="MN741012">
    <property type="protein sequence ID" value="QHU22601.1"/>
    <property type="molecule type" value="Genomic_DNA"/>
</dbReference>
<sequence length="144" mass="17017">MKILGGSQRWFTLWACVSLCSQGACFPMGHKYHCGKICKNIRVQYKLFVKRNYNDVKNDKSLILNNLFSIVKDDVSNDILYYLKFYHLTNDDTNSYFYIVFYELINLSLSKKKDKLKELPISVSNIIVYMVLKNIILQHFMNHK</sequence>